<dbReference type="EMBL" id="JWZX01003361">
    <property type="protein sequence ID" value="KOO21460.1"/>
    <property type="molecule type" value="Genomic_DNA"/>
</dbReference>
<evidence type="ECO:0000313" key="1">
    <source>
        <dbReference type="EMBL" id="KOO21460.1"/>
    </source>
</evidence>
<reference evidence="2" key="1">
    <citation type="journal article" date="2015" name="PLoS Genet.">
        <title>Genome Sequence and Transcriptome Analyses of Chrysochromulina tobin: Metabolic Tools for Enhanced Algal Fitness in the Prominent Order Prymnesiales (Haptophyceae).</title>
        <authorList>
            <person name="Hovde B.T."/>
            <person name="Deodato C.R."/>
            <person name="Hunsperger H.M."/>
            <person name="Ryken S.A."/>
            <person name="Yost W."/>
            <person name="Jha R.K."/>
            <person name="Patterson J."/>
            <person name="Monnat R.J. Jr."/>
            <person name="Barlow S.B."/>
            <person name="Starkenburg S.R."/>
            <person name="Cattolico R.A."/>
        </authorList>
    </citation>
    <scope>NUCLEOTIDE SEQUENCE</scope>
    <source>
        <strain evidence="2">CCMP291</strain>
    </source>
</reference>
<dbReference type="AlphaFoldDB" id="A0A0M0J4T3"/>
<sequence>MASSASAVVVSGTLPAILNAALHAEYYRTSLLGLFDRDVTLTNGRASYTRRGGSTFLWISPDHGHWHLGGREQHGSGLSSLHALATADAVVAELITGPWTVRAPAPVQRPEGTVEHALNAPTYIEVPLWVDAASVELVGSLPDAMIGKADQHGAAAYFGLYDLLVDRGHVNGRPAYVQRGSRCARALWFVPHSAHLGFHRGFWHFGLMEQLGQACGPICAQEVAEGVNREGVATARAGPAWLSDPASWQVNDGERWHKALVLRCRAV</sequence>
<dbReference type="Proteomes" id="UP000037460">
    <property type="component" value="Unassembled WGS sequence"/>
</dbReference>
<comment type="caution">
    <text evidence="1">The sequence shown here is derived from an EMBL/GenBank/DDBJ whole genome shotgun (WGS) entry which is preliminary data.</text>
</comment>
<accession>A0A0M0J4T3</accession>
<evidence type="ECO:0000313" key="2">
    <source>
        <dbReference type="Proteomes" id="UP000037460"/>
    </source>
</evidence>
<keyword evidence="2" id="KW-1185">Reference proteome</keyword>
<gene>
    <name evidence="1" type="ORF">Ctob_001532</name>
</gene>
<proteinExistence type="predicted"/>
<name>A0A0M0J4T3_9EUKA</name>
<organism evidence="1 2">
    <name type="scientific">Chrysochromulina tobinii</name>
    <dbReference type="NCBI Taxonomy" id="1460289"/>
    <lineage>
        <taxon>Eukaryota</taxon>
        <taxon>Haptista</taxon>
        <taxon>Haptophyta</taxon>
        <taxon>Prymnesiophyceae</taxon>
        <taxon>Prymnesiales</taxon>
        <taxon>Chrysochromulinaceae</taxon>
        <taxon>Chrysochromulina</taxon>
    </lineage>
</organism>
<protein>
    <submittedName>
        <fullName evidence="1">Uncharacterized protein</fullName>
    </submittedName>
</protein>